<name>A0A0N5AL71_9BILA</name>
<proteinExistence type="predicted"/>
<feature type="domain" description="N-acetyltransferase" evidence="15">
    <location>
        <begin position="7"/>
        <end position="161"/>
    </location>
</feature>
<keyword evidence="4" id="KW-0156">Chromatin regulator</keyword>
<dbReference type="Pfam" id="PF13621">
    <property type="entry name" value="Cupin_8"/>
    <property type="match status" value="1"/>
</dbReference>
<dbReference type="GO" id="GO:0046872">
    <property type="term" value="F:metal ion binding"/>
    <property type="evidence" value="ECO:0007669"/>
    <property type="project" value="UniProtKB-KW"/>
</dbReference>
<keyword evidence="6" id="KW-0560">Oxidoreductase</keyword>
<dbReference type="STRING" id="451379.A0A0N5AL71"/>
<dbReference type="InterPro" id="IPR016181">
    <property type="entry name" value="Acyl_CoA_acyltransferase"/>
</dbReference>
<keyword evidence="7" id="KW-0408">Iron</keyword>
<evidence type="ECO:0000256" key="13">
    <source>
        <dbReference type="ARBA" id="ARBA00049800"/>
    </source>
</evidence>
<evidence type="ECO:0000256" key="12">
    <source>
        <dbReference type="ARBA" id="ARBA00023306"/>
    </source>
</evidence>
<dbReference type="GO" id="GO:0016747">
    <property type="term" value="F:acyltransferase activity, transferring groups other than amino-acyl groups"/>
    <property type="evidence" value="ECO:0007669"/>
    <property type="project" value="InterPro"/>
</dbReference>
<keyword evidence="16" id="KW-1185">Reference proteome</keyword>
<dbReference type="GO" id="GO:0005634">
    <property type="term" value="C:nucleus"/>
    <property type="evidence" value="ECO:0007669"/>
    <property type="project" value="UniProtKB-SubCell"/>
</dbReference>
<dbReference type="Pfam" id="PF24472">
    <property type="entry name" value="ARM_KDM8_N"/>
    <property type="match status" value="1"/>
</dbReference>
<dbReference type="Pfam" id="PF13673">
    <property type="entry name" value="Acetyltransf_10"/>
    <property type="match status" value="1"/>
</dbReference>
<evidence type="ECO:0000256" key="6">
    <source>
        <dbReference type="ARBA" id="ARBA00023002"/>
    </source>
</evidence>
<keyword evidence="9" id="KW-0090">Biological rhythms</keyword>
<evidence type="ECO:0000256" key="8">
    <source>
        <dbReference type="ARBA" id="ARBA00023015"/>
    </source>
</evidence>
<dbReference type="InterPro" id="IPR003347">
    <property type="entry name" value="JmjC_dom"/>
</dbReference>
<sequence length="590" mass="68565">MISEDDVIVEVFTPKESERLLKECLEVRNQVFVVEQGVDVTLEIDGADTNCIHIAARIPALFDGNDEELTVGTCRLQRIAPYVKLERLAVAKKWRHNSIGKILCQKALKKVEKMYPHDLLIIHAQLSVVKFYEDFGFCVVSDVFTEANIQHKTMVYIPRLDRIDNLNIWNNMCDSHTFIPGECWDVKVMENIRNLLKSFRNMLFFKDSCKPRILHYQHDLDVKVIGRSLIRAYQDYCIALQNPTPIERALKLEEFLMAFVWEKLNTGHYSLVSDAWRELYSALSAAKSLRLFENKLYLKALKVSDFGLMMGGDIDGQSLSRFAHHIHTLLPVTHVVRLYQSSFPIPKPLPNSQQVRKVHRPSMEQFLDIIAKQEPVIITGVVTEWPAFKKWNFDYFNSVAGNRTVPVELGNSYASDDWKQTFMTIREYIQGYIENEHPSEIGYFAQHRLFDQIPEFFNDLILPDYYSIYSKDDVDLMIWFGPAGTVSPLHTDPKSNIFCQVYGRKFFRMVPYSESEYVYRHDEGLLTNTTEMDVEKPDLKKYPKFSSAHVYDCVVEAGDSLYLPPRFWHHVRSLDPSISVSCWFEEKGMQ</sequence>
<evidence type="ECO:0000256" key="1">
    <source>
        <dbReference type="ARBA" id="ARBA00001954"/>
    </source>
</evidence>
<dbReference type="GO" id="GO:0048511">
    <property type="term" value="P:rhythmic process"/>
    <property type="evidence" value="ECO:0007669"/>
    <property type="project" value="UniProtKB-KW"/>
</dbReference>
<feature type="domain" description="JmjC" evidence="14">
    <location>
        <begin position="451"/>
        <end position="590"/>
    </location>
</feature>
<accession>A0A0N5AL71</accession>
<dbReference type="InterPro" id="IPR056520">
    <property type="entry name" value="ARM_KDM8_N"/>
</dbReference>
<keyword evidence="3" id="KW-0479">Metal-binding</keyword>
<evidence type="ECO:0000256" key="4">
    <source>
        <dbReference type="ARBA" id="ARBA00022853"/>
    </source>
</evidence>
<reference evidence="17" key="1">
    <citation type="submission" date="2017-02" db="UniProtKB">
        <authorList>
            <consortium name="WormBaseParasite"/>
        </authorList>
    </citation>
    <scope>IDENTIFICATION</scope>
</reference>
<dbReference type="PROSITE" id="PS51186">
    <property type="entry name" value="GNAT"/>
    <property type="match status" value="1"/>
</dbReference>
<evidence type="ECO:0000256" key="2">
    <source>
        <dbReference type="ARBA" id="ARBA00004123"/>
    </source>
</evidence>
<dbReference type="Gene3D" id="3.40.630.30">
    <property type="match status" value="1"/>
</dbReference>
<dbReference type="SUPFAM" id="SSF51197">
    <property type="entry name" value="Clavaminate synthase-like"/>
    <property type="match status" value="1"/>
</dbReference>
<dbReference type="InterPro" id="IPR041667">
    <property type="entry name" value="Cupin_8"/>
</dbReference>
<evidence type="ECO:0000256" key="9">
    <source>
        <dbReference type="ARBA" id="ARBA00023108"/>
    </source>
</evidence>
<dbReference type="SUPFAM" id="SSF55729">
    <property type="entry name" value="Acyl-CoA N-acyltransferases (Nat)"/>
    <property type="match status" value="1"/>
</dbReference>
<evidence type="ECO:0000256" key="7">
    <source>
        <dbReference type="ARBA" id="ARBA00023004"/>
    </source>
</evidence>
<evidence type="ECO:0000256" key="10">
    <source>
        <dbReference type="ARBA" id="ARBA00023163"/>
    </source>
</evidence>
<keyword evidence="5" id="KW-0223">Dioxygenase</keyword>
<dbReference type="AlphaFoldDB" id="A0A0N5AL71"/>
<keyword evidence="11" id="KW-0539">Nucleus</keyword>
<comment type="cofactor">
    <cofactor evidence="1">
        <name>Fe(2+)</name>
        <dbReference type="ChEBI" id="CHEBI:29033"/>
    </cofactor>
</comment>
<evidence type="ECO:0000259" key="14">
    <source>
        <dbReference type="PROSITE" id="PS51184"/>
    </source>
</evidence>
<evidence type="ECO:0000256" key="5">
    <source>
        <dbReference type="ARBA" id="ARBA00022964"/>
    </source>
</evidence>
<dbReference type="InterPro" id="IPR000182">
    <property type="entry name" value="GNAT_dom"/>
</dbReference>
<comment type="subcellular location">
    <subcellularLocation>
        <location evidence="2">Nucleus</location>
    </subcellularLocation>
</comment>
<organism evidence="16 17">
    <name type="scientific">Syphacia muris</name>
    <dbReference type="NCBI Taxonomy" id="451379"/>
    <lineage>
        <taxon>Eukaryota</taxon>
        <taxon>Metazoa</taxon>
        <taxon>Ecdysozoa</taxon>
        <taxon>Nematoda</taxon>
        <taxon>Chromadorea</taxon>
        <taxon>Rhabditida</taxon>
        <taxon>Spirurina</taxon>
        <taxon>Oxyuridomorpha</taxon>
        <taxon>Oxyuroidea</taxon>
        <taxon>Oxyuridae</taxon>
        <taxon>Syphacia</taxon>
    </lineage>
</organism>
<dbReference type="PANTHER" id="PTHR12461">
    <property type="entry name" value="HYPOXIA-INDUCIBLE FACTOR 1 ALPHA INHIBITOR-RELATED"/>
    <property type="match status" value="1"/>
</dbReference>
<dbReference type="SMART" id="SM00558">
    <property type="entry name" value="JmjC"/>
    <property type="match status" value="1"/>
</dbReference>
<evidence type="ECO:0000259" key="15">
    <source>
        <dbReference type="PROSITE" id="PS51186"/>
    </source>
</evidence>
<dbReference type="PANTHER" id="PTHR12461:SF106">
    <property type="entry name" value="BIFUNCTIONAL PEPTIDASE AND ARGINYL-HYDROXYLASE JMJD5"/>
    <property type="match status" value="1"/>
</dbReference>
<evidence type="ECO:0000313" key="16">
    <source>
        <dbReference type="Proteomes" id="UP000046393"/>
    </source>
</evidence>
<dbReference type="WBParaSite" id="SMUV_0000527301-mRNA-1">
    <property type="protein sequence ID" value="SMUV_0000527301-mRNA-1"/>
    <property type="gene ID" value="SMUV_0000527301"/>
</dbReference>
<keyword evidence="10" id="KW-0804">Transcription</keyword>
<dbReference type="PROSITE" id="PS51184">
    <property type="entry name" value="JMJC"/>
    <property type="match status" value="1"/>
</dbReference>
<evidence type="ECO:0000256" key="3">
    <source>
        <dbReference type="ARBA" id="ARBA00022723"/>
    </source>
</evidence>
<evidence type="ECO:0000256" key="11">
    <source>
        <dbReference type="ARBA" id="ARBA00023242"/>
    </source>
</evidence>
<keyword evidence="12" id="KW-0131">Cell cycle</keyword>
<keyword evidence="8" id="KW-0805">Transcription regulation</keyword>
<evidence type="ECO:0000313" key="17">
    <source>
        <dbReference type="WBParaSite" id="SMUV_0000527301-mRNA-1"/>
    </source>
</evidence>
<dbReference type="Gene3D" id="2.60.120.650">
    <property type="entry name" value="Cupin"/>
    <property type="match status" value="1"/>
</dbReference>
<protein>
    <recommendedName>
        <fullName evidence="13">JmjC domain-containing protein 5</fullName>
    </recommendedName>
</protein>
<dbReference type="GO" id="GO:0051864">
    <property type="term" value="F:histone H3K36 demethylase activity"/>
    <property type="evidence" value="ECO:0007669"/>
    <property type="project" value="TreeGrafter"/>
</dbReference>
<dbReference type="Proteomes" id="UP000046393">
    <property type="component" value="Unplaced"/>
</dbReference>